<dbReference type="PANTHER" id="PTHR24223">
    <property type="entry name" value="ATP-BINDING CASSETTE SUB-FAMILY C"/>
    <property type="match status" value="1"/>
</dbReference>
<dbReference type="GO" id="GO:0005524">
    <property type="term" value="F:ATP binding"/>
    <property type="evidence" value="ECO:0007669"/>
    <property type="project" value="UniProtKB-KW"/>
</dbReference>
<feature type="transmembrane region" description="Helical" evidence="9">
    <location>
        <begin position="346"/>
        <end position="372"/>
    </location>
</feature>
<evidence type="ECO:0000259" key="10">
    <source>
        <dbReference type="PROSITE" id="PS50893"/>
    </source>
</evidence>
<feature type="transmembrane region" description="Helical" evidence="9">
    <location>
        <begin position="37"/>
        <end position="55"/>
    </location>
</feature>
<dbReference type="SMART" id="SM00382">
    <property type="entry name" value="AAA"/>
    <property type="match status" value="1"/>
</dbReference>
<evidence type="ECO:0000256" key="6">
    <source>
        <dbReference type="ARBA" id="ARBA00022989"/>
    </source>
</evidence>
<evidence type="ECO:0000256" key="3">
    <source>
        <dbReference type="ARBA" id="ARBA00022692"/>
    </source>
</evidence>
<keyword evidence="2" id="KW-0813">Transport</keyword>
<sequence length="1096" mass="120894">MESTLFFQQTIFAFVGAQVIVLALWAGSSAVNGSVPVVASGLRLVVSVAILYLLYEEHRRWIHPSFLTISYLVLTILLDLAEARTLWSRLSHAPIADMFAASIAVKFFVLLLQELPELPSSIIKEGYIANESTGGLFGRTLFWWPNLLLNKGYRGVLTNDDLGDIDEELDSGTLLAAITSTWANSHRFGKYSLVWVVLRTFKLQCLAIAVPRLLLSAFSFAQPFLINRVIDFVGEPLARYNQEMARGLIAATFFVYAGIAVTRGYSKHLRFQLITMIRGALVGVIYQKTLSLETSSITESAPVTLMSTDIDGIISATQSFNDLWPSVVELGAGLFLLDRQAGHSSFLVILPGISATVNLLSPIIVIVAAVLWAKGSSDFTASEIFTTLSLVMLVAQPVSNLVGSYTDFISGLACCSRIQSFLLLDEKADYREFVPKQGGRLPFSNDNYVRSSELGIELSALSGLARGTPLPVVDIRQATFTTDGQQTELLRNIDFRVPAGSISMIVGRVGCGKSSLLKGILGELHTTSGTVHLATSSISYCDQTPWLRNISLRENIVGPLHFDKEWYAQVVTACALDRDFALFPCGDKTLVGSGGVALSGGQRQRVGLARAVYSRHALVLLDDVLSGLDGTTSAAVVNSLLGEDGLLRRRNLTVVYATHSLQFLNKADFVTVLESGMIKYNQVKSDSINGEMSSVIGRNVKKTLTDTQSDVDSEDEPDELPLQKTPAGSPRDSDLTRKAGDLGLYMFYVGSIGPVFALTLIILAISFSIFKKMPQIWLRIWTQHGTNEDQGHFLGVYIAFAMACFASIWLLSRFFLVHVISRSSQHLHSLLLNAVMKAPLYFFTSTDSGVTLNRFSQDMTIIDQTLPANSFNALRDTFNIITEIVIITSGAQYVAAIIPFCMVALYYVQSFYLRTSRQIRHLDLEAKSPLYTHFSETISGLVTVRAMGWKQDFLEENNERLNKSQTPFYLVYCIQRWLNIVLDFFVCFIATVLVAVAVLTRDSTSKAAIGLAMLNVISFTNTLSFLINSWTNLETSLGAVARLRDFLLHIPQEALEVERQEPPPEWPTRGDIEFTSVTSCYGYNSPSILLHRSGYC</sequence>
<evidence type="ECO:0000256" key="8">
    <source>
        <dbReference type="SAM" id="MobiDB-lite"/>
    </source>
</evidence>
<dbReference type="InterPro" id="IPR003439">
    <property type="entry name" value="ABC_transporter-like_ATP-bd"/>
</dbReference>
<dbReference type="InterPro" id="IPR003593">
    <property type="entry name" value="AAA+_ATPase"/>
</dbReference>
<feature type="compositionally biased region" description="Acidic residues" evidence="8">
    <location>
        <begin position="709"/>
        <end position="719"/>
    </location>
</feature>
<feature type="transmembrane region" description="Helical" evidence="9">
    <location>
        <begin position="745"/>
        <end position="770"/>
    </location>
</feature>
<keyword evidence="13" id="KW-1185">Reference proteome</keyword>
<dbReference type="InterPro" id="IPR044726">
    <property type="entry name" value="ABCC_6TM_D2"/>
</dbReference>
<keyword evidence="5" id="KW-0067">ATP-binding</keyword>
<name>A0AAN9UEF2_9PEZI</name>
<feature type="transmembrane region" description="Helical" evidence="9">
    <location>
        <begin position="245"/>
        <end position="266"/>
    </location>
</feature>
<feature type="domain" description="ABC transmembrane type-1" evidence="11">
    <location>
        <begin position="749"/>
        <end position="1035"/>
    </location>
</feature>
<dbReference type="PROSITE" id="PS50893">
    <property type="entry name" value="ABC_TRANSPORTER_2"/>
    <property type="match status" value="1"/>
</dbReference>
<protein>
    <submittedName>
        <fullName evidence="12">Uncharacterized protein</fullName>
    </submittedName>
</protein>
<dbReference type="EMBL" id="JAKJXP020000154">
    <property type="protein sequence ID" value="KAK7741903.1"/>
    <property type="molecule type" value="Genomic_DNA"/>
</dbReference>
<keyword evidence="3 9" id="KW-0812">Transmembrane</keyword>
<feature type="transmembrane region" description="Helical" evidence="9">
    <location>
        <begin position="884"/>
        <end position="908"/>
    </location>
</feature>
<dbReference type="PANTHER" id="PTHR24223:SF399">
    <property type="entry name" value="ABC TRANSPORTER ATNG"/>
    <property type="match status" value="1"/>
</dbReference>
<feature type="transmembrane region" description="Helical" evidence="9">
    <location>
        <begin position="6"/>
        <end position="25"/>
    </location>
</feature>
<gene>
    <name evidence="12" type="ORF">SLS62_010915</name>
</gene>
<dbReference type="CDD" id="cd18580">
    <property type="entry name" value="ABC_6TM_ABCC_D2"/>
    <property type="match status" value="1"/>
</dbReference>
<dbReference type="SUPFAM" id="SSF52540">
    <property type="entry name" value="P-loop containing nucleoside triphosphate hydrolases"/>
    <property type="match status" value="1"/>
</dbReference>
<dbReference type="AlphaFoldDB" id="A0AAN9UEF2"/>
<dbReference type="Proteomes" id="UP001320420">
    <property type="component" value="Unassembled WGS sequence"/>
</dbReference>
<evidence type="ECO:0000259" key="11">
    <source>
        <dbReference type="PROSITE" id="PS50929"/>
    </source>
</evidence>
<dbReference type="CDD" id="cd03250">
    <property type="entry name" value="ABCC_MRP_domain1"/>
    <property type="match status" value="1"/>
</dbReference>
<dbReference type="InterPro" id="IPR027417">
    <property type="entry name" value="P-loop_NTPase"/>
</dbReference>
<evidence type="ECO:0000256" key="7">
    <source>
        <dbReference type="ARBA" id="ARBA00023136"/>
    </source>
</evidence>
<dbReference type="PROSITE" id="PS00211">
    <property type="entry name" value="ABC_TRANSPORTER_1"/>
    <property type="match status" value="1"/>
</dbReference>
<reference evidence="12 13" key="1">
    <citation type="submission" date="2024-02" db="EMBL/GenBank/DDBJ databases">
        <title>De novo assembly and annotation of 12 fungi associated with fruit tree decline syndrome in Ontario, Canada.</title>
        <authorList>
            <person name="Sulman M."/>
            <person name="Ellouze W."/>
            <person name="Ilyukhin E."/>
        </authorList>
    </citation>
    <scope>NUCLEOTIDE SEQUENCE [LARGE SCALE GENOMIC DNA]</scope>
    <source>
        <strain evidence="12 13">M11/M66-122</strain>
    </source>
</reference>
<keyword evidence="7 9" id="KW-0472">Membrane</keyword>
<dbReference type="GO" id="GO:0016887">
    <property type="term" value="F:ATP hydrolysis activity"/>
    <property type="evidence" value="ECO:0007669"/>
    <property type="project" value="InterPro"/>
</dbReference>
<comment type="subcellular location">
    <subcellularLocation>
        <location evidence="1">Membrane</location>
        <topology evidence="1">Multi-pass membrane protein</topology>
    </subcellularLocation>
</comment>
<dbReference type="GO" id="GO:0016020">
    <property type="term" value="C:membrane"/>
    <property type="evidence" value="ECO:0007669"/>
    <property type="project" value="UniProtKB-SubCell"/>
</dbReference>
<evidence type="ECO:0000313" key="13">
    <source>
        <dbReference type="Proteomes" id="UP001320420"/>
    </source>
</evidence>
<evidence type="ECO:0000256" key="5">
    <source>
        <dbReference type="ARBA" id="ARBA00022840"/>
    </source>
</evidence>
<dbReference type="Gene3D" id="1.20.1560.10">
    <property type="entry name" value="ABC transporter type 1, transmembrane domain"/>
    <property type="match status" value="3"/>
</dbReference>
<dbReference type="SUPFAM" id="SSF90123">
    <property type="entry name" value="ABC transporter transmembrane region"/>
    <property type="match status" value="2"/>
</dbReference>
<feature type="domain" description="ABC transmembrane type-1" evidence="11">
    <location>
        <begin position="213"/>
        <end position="371"/>
    </location>
</feature>
<feature type="transmembrane region" description="Helical" evidence="9">
    <location>
        <begin position="61"/>
        <end position="81"/>
    </location>
</feature>
<evidence type="ECO:0000256" key="9">
    <source>
        <dbReference type="SAM" id="Phobius"/>
    </source>
</evidence>
<dbReference type="GO" id="GO:0140359">
    <property type="term" value="F:ABC-type transporter activity"/>
    <property type="evidence" value="ECO:0007669"/>
    <property type="project" value="InterPro"/>
</dbReference>
<dbReference type="InterPro" id="IPR036640">
    <property type="entry name" value="ABC1_TM_sf"/>
</dbReference>
<evidence type="ECO:0000313" key="12">
    <source>
        <dbReference type="EMBL" id="KAK7741903.1"/>
    </source>
</evidence>
<dbReference type="Pfam" id="PF00664">
    <property type="entry name" value="ABC_membrane"/>
    <property type="match status" value="1"/>
</dbReference>
<comment type="caution">
    <text evidence="12">The sequence shown here is derived from an EMBL/GenBank/DDBJ whole genome shotgun (WGS) entry which is preliminary data.</text>
</comment>
<evidence type="ECO:0000256" key="4">
    <source>
        <dbReference type="ARBA" id="ARBA00022741"/>
    </source>
</evidence>
<organism evidence="12 13">
    <name type="scientific">Diatrype stigma</name>
    <dbReference type="NCBI Taxonomy" id="117547"/>
    <lineage>
        <taxon>Eukaryota</taxon>
        <taxon>Fungi</taxon>
        <taxon>Dikarya</taxon>
        <taxon>Ascomycota</taxon>
        <taxon>Pezizomycotina</taxon>
        <taxon>Sordariomycetes</taxon>
        <taxon>Xylariomycetidae</taxon>
        <taxon>Xylariales</taxon>
        <taxon>Diatrypaceae</taxon>
        <taxon>Diatrype</taxon>
    </lineage>
</organism>
<feature type="transmembrane region" description="Helical" evidence="9">
    <location>
        <begin position="790"/>
        <end position="816"/>
    </location>
</feature>
<feature type="transmembrane region" description="Helical" evidence="9">
    <location>
        <begin position="977"/>
        <end position="1000"/>
    </location>
</feature>
<evidence type="ECO:0000256" key="2">
    <source>
        <dbReference type="ARBA" id="ARBA00022448"/>
    </source>
</evidence>
<feature type="region of interest" description="Disordered" evidence="8">
    <location>
        <begin position="705"/>
        <end position="734"/>
    </location>
</feature>
<dbReference type="FunFam" id="1.20.1560.10:FF:000066">
    <property type="entry name" value="ABC multidrug transporter (Eurofung)"/>
    <property type="match status" value="1"/>
</dbReference>
<proteinExistence type="predicted"/>
<keyword evidence="4" id="KW-0547">Nucleotide-binding</keyword>
<dbReference type="Pfam" id="PF00005">
    <property type="entry name" value="ABC_tran"/>
    <property type="match status" value="1"/>
</dbReference>
<feature type="domain" description="ABC transporter" evidence="10">
    <location>
        <begin position="470"/>
        <end position="700"/>
    </location>
</feature>
<evidence type="ECO:0000256" key="1">
    <source>
        <dbReference type="ARBA" id="ARBA00004141"/>
    </source>
</evidence>
<dbReference type="InterPro" id="IPR050173">
    <property type="entry name" value="ABC_transporter_C-like"/>
</dbReference>
<feature type="transmembrane region" description="Helical" evidence="9">
    <location>
        <begin position="1007"/>
        <end position="1027"/>
    </location>
</feature>
<dbReference type="InterPro" id="IPR017871">
    <property type="entry name" value="ABC_transporter-like_CS"/>
</dbReference>
<keyword evidence="6 9" id="KW-1133">Transmembrane helix</keyword>
<dbReference type="Gene3D" id="3.40.50.300">
    <property type="entry name" value="P-loop containing nucleotide triphosphate hydrolases"/>
    <property type="match status" value="1"/>
</dbReference>
<dbReference type="PROSITE" id="PS50929">
    <property type="entry name" value="ABC_TM1F"/>
    <property type="match status" value="2"/>
</dbReference>
<dbReference type="InterPro" id="IPR011527">
    <property type="entry name" value="ABC1_TM_dom"/>
</dbReference>
<accession>A0AAN9UEF2</accession>